<evidence type="ECO:0000256" key="1">
    <source>
        <dbReference type="ARBA" id="ARBA00022729"/>
    </source>
</evidence>
<dbReference type="RefSeq" id="WP_248729037.1">
    <property type="nucleotide sequence ID" value="NZ_CP096829.1"/>
</dbReference>
<protein>
    <submittedName>
        <fullName evidence="4">T9SS type A sorting domain-containing protein</fullName>
    </submittedName>
</protein>
<dbReference type="NCBIfam" id="TIGR04183">
    <property type="entry name" value="Por_Secre_tail"/>
    <property type="match status" value="1"/>
</dbReference>
<organism evidence="4 5">
    <name type="scientific">Flavobacterium humidisoli</name>
    <dbReference type="NCBI Taxonomy" id="2937442"/>
    <lineage>
        <taxon>Bacteria</taxon>
        <taxon>Pseudomonadati</taxon>
        <taxon>Bacteroidota</taxon>
        <taxon>Flavobacteriia</taxon>
        <taxon>Flavobacteriales</taxon>
        <taxon>Flavobacteriaceae</taxon>
        <taxon>Flavobacterium</taxon>
    </lineage>
</organism>
<keyword evidence="1 2" id="KW-0732">Signal</keyword>
<feature type="signal peptide" evidence="2">
    <location>
        <begin position="1"/>
        <end position="18"/>
    </location>
</feature>
<keyword evidence="5" id="KW-1185">Reference proteome</keyword>
<gene>
    <name evidence="4" type="ORF">M0M44_06530</name>
</gene>
<evidence type="ECO:0000256" key="2">
    <source>
        <dbReference type="SAM" id="SignalP"/>
    </source>
</evidence>
<dbReference type="Proteomes" id="UP000829998">
    <property type="component" value="Chromosome"/>
</dbReference>
<evidence type="ECO:0000313" key="5">
    <source>
        <dbReference type="Proteomes" id="UP000829998"/>
    </source>
</evidence>
<feature type="chain" id="PRO_5046407350" evidence="2">
    <location>
        <begin position="19"/>
        <end position="1058"/>
    </location>
</feature>
<feature type="domain" description="Secretion system C-terminal sorting" evidence="3">
    <location>
        <begin position="989"/>
        <end position="1056"/>
    </location>
</feature>
<sequence>MKKTLLFFLFLLPTLIFAQISSIIHCAGDNVFDLTSRYDELTKDISLDPGETLTVKYYTKNTYAQYDEFAISDPKNFVFNESQLQIHVNIFINNNRWSGNSFMIILNHAIEFASAGVSYPECGNSRVYIGARYGRSPLQYSLDGVNYQSGNSFNNVAPGTYNIHIKDDYGCTKDSTLVVPQINALTGTILKLDNSCFGSKDGRIEVTPIGGIPNYSYSKDGNTYQSSNIFSNLAAGHYDISIKDAVGCFYIFPVDIVEPPILSAFTTAIDVKTPNGNDGEITVTASGGTTNYYYRLNNLTGVITDWQSSNTFKNLTAGNYLVEVIDVKGCMFTKPITVNEPLSPPLTLGADVTNISCDNATGTITLKALGGYGSYSYSIDGINYQVSNIFPNLIPGSYNLYVKDSSTTIANIYATITPYTALTVSATATKIENCSLNYSSMIKITANGGEAPYQYAVNGNDYQQSDTFFGAAPGTHIINVKDGKGCVETSELTIESPVSLTASVTVNEAEICGGNSLVTINASGGQQPYSYSFNQGSSYSNINRTELSAGYYTLFVKDSSGCIVSQVVTIVPSTPPSATLISSVNATSPNSNDGMVTMNVTGGIAPYSYSIVAANSPIGNFILLASNVFTINNLAPGPYDISTKDAKGCLSQTLRIIVEAPLSMLTATADVAQPNCSNPMGVITVTASGGTGPYQYSFDNGINYSASNTYIVLQPGNYPILVRDANNTVFSFNATVATSAPFVLTGMVISNVTCRDNGIIMANVIGGQSPITYSINGGSFSEANIFQDLVPGLYVVTAKDNNNCTENVAINLTAPTLMSANVTVENQTATINAIGGNAELKYAISPNLNLFSNQNVFSDLTPGTYIAIVQDTIGCFLMLDFVVDPSAPVIDGKTSINAEFKQGQTLGDLVINGQNIKWYSTPGSSTTGKTSKSTAETPLPLSTVLVDGVTYYASQTINGIESKQRLAVTAKLNGSLSTPDFEFANFQFYPNPVKHILTVTNKSVIEDVQIFSVSGQSVLSKKVHNTHDEIDLANLSKGMYILNVKSDGKEKAMKFIKE</sequence>
<evidence type="ECO:0000259" key="3">
    <source>
        <dbReference type="Pfam" id="PF18962"/>
    </source>
</evidence>
<dbReference type="InterPro" id="IPR025667">
    <property type="entry name" value="SprB_repeat"/>
</dbReference>
<dbReference type="EMBL" id="CP096829">
    <property type="protein sequence ID" value="UPZ16997.1"/>
    <property type="molecule type" value="Genomic_DNA"/>
</dbReference>
<accession>A0ABY4LVX8</accession>
<name>A0ABY4LVX8_9FLAO</name>
<dbReference type="Pfam" id="PF13573">
    <property type="entry name" value="SprB"/>
    <property type="match status" value="6"/>
</dbReference>
<reference evidence="4 5" key="1">
    <citation type="submission" date="2022-04" db="EMBL/GenBank/DDBJ databases">
        <authorList>
            <person name="Ra J.-S."/>
            <person name="Kim S.-B."/>
        </authorList>
    </citation>
    <scope>NUCLEOTIDE SEQUENCE [LARGE SCALE GENOMIC DNA]</scope>
    <source>
        <strain evidence="4 5">MMS21-Er5</strain>
    </source>
</reference>
<evidence type="ECO:0000313" key="4">
    <source>
        <dbReference type="EMBL" id="UPZ16997.1"/>
    </source>
</evidence>
<dbReference type="InterPro" id="IPR026444">
    <property type="entry name" value="Secre_tail"/>
</dbReference>
<dbReference type="Pfam" id="PF18962">
    <property type="entry name" value="Por_Secre_tail"/>
    <property type="match status" value="1"/>
</dbReference>
<proteinExistence type="predicted"/>